<feature type="transmembrane region" description="Helical" evidence="1">
    <location>
        <begin position="128"/>
        <end position="147"/>
    </location>
</feature>
<evidence type="ECO:0000313" key="2">
    <source>
        <dbReference type="EMBL" id="KAJ9535548.1"/>
    </source>
</evidence>
<comment type="caution">
    <text evidence="2">The sequence shown here is derived from an EMBL/GenBank/DDBJ whole genome shotgun (WGS) entry which is preliminary data.</text>
</comment>
<evidence type="ECO:0000256" key="1">
    <source>
        <dbReference type="SAM" id="Phobius"/>
    </source>
</evidence>
<proteinExistence type="predicted"/>
<reference evidence="2" key="1">
    <citation type="submission" date="2023-03" db="EMBL/GenBank/DDBJ databases">
        <title>Chromosome-scale reference genome and RAD-based genetic map of yellow starthistle (Centaurea solstitialis) reveal putative structural variation and QTLs associated with invader traits.</title>
        <authorList>
            <person name="Reatini B."/>
            <person name="Cang F.A."/>
            <person name="Jiang Q."/>
            <person name="Mckibben M.T.W."/>
            <person name="Barker M.S."/>
            <person name="Rieseberg L.H."/>
            <person name="Dlugosch K.M."/>
        </authorList>
    </citation>
    <scope>NUCLEOTIDE SEQUENCE</scope>
    <source>
        <strain evidence="2">CAN-66</strain>
        <tissue evidence="2">Leaf</tissue>
    </source>
</reference>
<name>A0AA38SAZ4_9ASTR</name>
<sequence length="161" mass="18577">MWKDYGSRELALKAILLKKVSKRSWVSNQGQSVWHSYHCSWGQAVVDIMGFWETHNQFTLPGQIRDSQDIFLCLLCTGLIGRGISPNSDYGLCGFCGGCELFDIRFMGVHHTWCQKPKMIWGFVWENLGPFLLILCSFTFKIVRLGFFPKASLITRRGWQF</sequence>
<organism evidence="2 3">
    <name type="scientific">Centaurea solstitialis</name>
    <name type="common">yellow star-thistle</name>
    <dbReference type="NCBI Taxonomy" id="347529"/>
    <lineage>
        <taxon>Eukaryota</taxon>
        <taxon>Viridiplantae</taxon>
        <taxon>Streptophyta</taxon>
        <taxon>Embryophyta</taxon>
        <taxon>Tracheophyta</taxon>
        <taxon>Spermatophyta</taxon>
        <taxon>Magnoliopsida</taxon>
        <taxon>eudicotyledons</taxon>
        <taxon>Gunneridae</taxon>
        <taxon>Pentapetalae</taxon>
        <taxon>asterids</taxon>
        <taxon>campanulids</taxon>
        <taxon>Asterales</taxon>
        <taxon>Asteraceae</taxon>
        <taxon>Carduoideae</taxon>
        <taxon>Cardueae</taxon>
        <taxon>Centaureinae</taxon>
        <taxon>Centaurea</taxon>
    </lineage>
</organism>
<gene>
    <name evidence="2" type="ORF">OSB04_un001318</name>
</gene>
<dbReference type="Proteomes" id="UP001172457">
    <property type="component" value="Unassembled WGS sequence"/>
</dbReference>
<keyword evidence="1" id="KW-1133">Transmembrane helix</keyword>
<protein>
    <submittedName>
        <fullName evidence="2">Uncharacterized protein</fullName>
    </submittedName>
</protein>
<dbReference type="EMBL" id="JARYMX010000201">
    <property type="protein sequence ID" value="KAJ9535548.1"/>
    <property type="molecule type" value="Genomic_DNA"/>
</dbReference>
<keyword evidence="3" id="KW-1185">Reference proteome</keyword>
<dbReference type="AlphaFoldDB" id="A0AA38SAZ4"/>
<accession>A0AA38SAZ4</accession>
<keyword evidence="1" id="KW-0812">Transmembrane</keyword>
<evidence type="ECO:0000313" key="3">
    <source>
        <dbReference type="Proteomes" id="UP001172457"/>
    </source>
</evidence>
<keyword evidence="1" id="KW-0472">Membrane</keyword>